<evidence type="ECO:0000313" key="2">
    <source>
        <dbReference type="Proteomes" id="UP001437256"/>
    </source>
</evidence>
<keyword evidence="2" id="KW-1185">Reference proteome</keyword>
<dbReference type="Gene3D" id="3.80.10.10">
    <property type="entry name" value="Ribonuclease Inhibitor"/>
    <property type="match status" value="1"/>
</dbReference>
<evidence type="ECO:0000313" key="1">
    <source>
        <dbReference type="EMBL" id="KAL0066611.1"/>
    </source>
</evidence>
<accession>A0ABR2ZYD2</accession>
<comment type="caution">
    <text evidence="1">The sequence shown here is derived from an EMBL/GenBank/DDBJ whole genome shotgun (WGS) entry which is preliminary data.</text>
</comment>
<protein>
    <submittedName>
        <fullName evidence="1">Uncharacterized protein</fullName>
    </submittedName>
</protein>
<sequence>MHIYDTGMHVFSPLEEGESASFKLLMNAMDRCTDLRIDVSLERLKYEEGSDAFSFPALVSLTCMKDDIHGRDQEHWFWRALQAAPKLTNMCLPRIYPDEEAFPFAQVGFLTIKFLDDLPSTFGGLTDFPNIEQLKIADFTPPVMPEDSHIPMQHLAFLKGLSIDGRGSVSDYDDFFTRVTLPSLTSLEISSTGVAPSSARDWLCPGLLDMLVRSSCSLQKMTLEFCYLGLCTTALRPLYEVIPTLTHLEVHWNRGLASGLGPLSTIELLHDVSPMKVLLPRLTHLSFTSQFPRPYFKELLDLMDVRSSCRLRELGRDGCVSALAEVAIPLENELDDAPKNILGNVAEMRMTISEQS</sequence>
<name>A0ABR2ZYD2_9AGAR</name>
<reference evidence="1 2" key="1">
    <citation type="submission" date="2024-05" db="EMBL/GenBank/DDBJ databases">
        <title>A draft genome resource for the thread blight pathogen Marasmius tenuissimus strain MS-2.</title>
        <authorList>
            <person name="Yulfo-Soto G.E."/>
            <person name="Baruah I.K."/>
            <person name="Amoako-Attah I."/>
            <person name="Bukari Y."/>
            <person name="Meinhardt L.W."/>
            <person name="Bailey B.A."/>
            <person name="Cohen S.P."/>
        </authorList>
    </citation>
    <scope>NUCLEOTIDE SEQUENCE [LARGE SCALE GENOMIC DNA]</scope>
    <source>
        <strain evidence="1 2">MS-2</strain>
    </source>
</reference>
<dbReference type="SUPFAM" id="SSF52047">
    <property type="entry name" value="RNI-like"/>
    <property type="match status" value="1"/>
</dbReference>
<dbReference type="EMBL" id="JBBXMP010000034">
    <property type="protein sequence ID" value="KAL0066611.1"/>
    <property type="molecule type" value="Genomic_DNA"/>
</dbReference>
<dbReference type="InterPro" id="IPR032675">
    <property type="entry name" value="LRR_dom_sf"/>
</dbReference>
<dbReference type="Proteomes" id="UP001437256">
    <property type="component" value="Unassembled WGS sequence"/>
</dbReference>
<gene>
    <name evidence="1" type="ORF">AAF712_006415</name>
</gene>
<proteinExistence type="predicted"/>
<organism evidence="1 2">
    <name type="scientific">Marasmius tenuissimus</name>
    <dbReference type="NCBI Taxonomy" id="585030"/>
    <lineage>
        <taxon>Eukaryota</taxon>
        <taxon>Fungi</taxon>
        <taxon>Dikarya</taxon>
        <taxon>Basidiomycota</taxon>
        <taxon>Agaricomycotina</taxon>
        <taxon>Agaricomycetes</taxon>
        <taxon>Agaricomycetidae</taxon>
        <taxon>Agaricales</taxon>
        <taxon>Marasmiineae</taxon>
        <taxon>Marasmiaceae</taxon>
        <taxon>Marasmius</taxon>
    </lineage>
</organism>